<dbReference type="GO" id="GO:0006351">
    <property type="term" value="P:DNA-templated transcription"/>
    <property type="evidence" value="ECO:0007669"/>
    <property type="project" value="InterPro"/>
</dbReference>
<dbReference type="Gene3D" id="1.10.10.10">
    <property type="entry name" value="Winged helix-like DNA-binding domain superfamily/Winged helix DNA-binding domain"/>
    <property type="match status" value="1"/>
</dbReference>
<feature type="domain" description="Transcriptional repressor PaaX-like C-terminal" evidence="2">
    <location>
        <begin position="202"/>
        <end position="290"/>
    </location>
</feature>
<dbReference type="EMBL" id="JADQTO010000029">
    <property type="protein sequence ID" value="MBG0567753.1"/>
    <property type="molecule type" value="Genomic_DNA"/>
</dbReference>
<dbReference type="InterPro" id="IPR012906">
    <property type="entry name" value="PaaX-like_N"/>
</dbReference>
<organism evidence="4 5">
    <name type="scientific">Actinoplanes aureus</name>
    <dbReference type="NCBI Taxonomy" id="2792083"/>
    <lineage>
        <taxon>Bacteria</taxon>
        <taxon>Bacillati</taxon>
        <taxon>Actinomycetota</taxon>
        <taxon>Actinomycetes</taxon>
        <taxon>Micromonosporales</taxon>
        <taxon>Micromonosporaceae</taxon>
        <taxon>Actinoplanes</taxon>
    </lineage>
</organism>
<reference evidence="4" key="1">
    <citation type="submission" date="2020-11" db="EMBL/GenBank/DDBJ databases">
        <title>Isolation and identification of active actinomycetes.</title>
        <authorList>
            <person name="Sun X."/>
        </authorList>
    </citation>
    <scope>NUCLEOTIDE SEQUENCE</scope>
    <source>
        <strain evidence="4">NEAU-A11</strain>
    </source>
</reference>
<dbReference type="InterPro" id="IPR048846">
    <property type="entry name" value="PaaX-like_central"/>
</dbReference>
<evidence type="ECO:0000313" key="5">
    <source>
        <dbReference type="Proteomes" id="UP000598146"/>
    </source>
</evidence>
<evidence type="ECO:0000259" key="2">
    <source>
        <dbReference type="Pfam" id="PF08223"/>
    </source>
</evidence>
<evidence type="ECO:0000313" key="4">
    <source>
        <dbReference type="EMBL" id="MBG0567753.1"/>
    </source>
</evidence>
<evidence type="ECO:0000259" key="3">
    <source>
        <dbReference type="Pfam" id="PF20803"/>
    </source>
</evidence>
<proteinExistence type="predicted"/>
<dbReference type="Pfam" id="PF07848">
    <property type="entry name" value="PaaX"/>
    <property type="match status" value="1"/>
</dbReference>
<dbReference type="Proteomes" id="UP000598146">
    <property type="component" value="Unassembled WGS sequence"/>
</dbReference>
<sequence length="324" mass="35693">MDYPFEIEEIFTAEASGSLRLPRRQAGSSPQGLALTLLADYTAYTEAWLPSGALVALLAEAEVSAASARTAISRLTRRSVLQGNRVGRSTFYRLAPSVAAHLRAGGRGVVAFGADAEKWDGWWTLVAFSVPQEGAAQRRALRNHLRWRGFAPLYDALWVSPRQLEDEDRANLAEVNLEDLTVFRARHTELAVGSGRSPIDAWDLRAVGEQYEAFIRHWSEIVPRVRAGGFGGAQAVRSRTAVMDSYRRFAPADPPLPMRLLPGGWQREHARRIFATVYDGLAETAERHVRAIVADFTATPPRIHANTVADLSAGRVAESVPDLR</sequence>
<dbReference type="Pfam" id="PF08223">
    <property type="entry name" value="PaaX_C"/>
    <property type="match status" value="1"/>
</dbReference>
<keyword evidence="5" id="KW-1185">Reference proteome</keyword>
<dbReference type="Gene3D" id="3.30.70.2650">
    <property type="match status" value="1"/>
</dbReference>
<evidence type="ECO:0000259" key="1">
    <source>
        <dbReference type="Pfam" id="PF07848"/>
    </source>
</evidence>
<dbReference type="Gene3D" id="1.20.58.1460">
    <property type="match status" value="1"/>
</dbReference>
<dbReference type="PIRSF" id="PIRSF020623">
    <property type="entry name" value="PaaX"/>
    <property type="match status" value="1"/>
</dbReference>
<dbReference type="InterPro" id="IPR036388">
    <property type="entry name" value="WH-like_DNA-bd_sf"/>
</dbReference>
<dbReference type="Pfam" id="PF20803">
    <property type="entry name" value="PaaX_M"/>
    <property type="match status" value="1"/>
</dbReference>
<protein>
    <submittedName>
        <fullName evidence="4">PaaX family transcriptional regulator</fullName>
    </submittedName>
</protein>
<comment type="caution">
    <text evidence="4">The sequence shown here is derived from an EMBL/GenBank/DDBJ whole genome shotgun (WGS) entry which is preliminary data.</text>
</comment>
<feature type="domain" description="Transcriptional repressor PaaX-like central Cas2-like" evidence="3">
    <location>
        <begin position="117"/>
        <end position="189"/>
    </location>
</feature>
<gene>
    <name evidence="4" type="ORF">I4J89_40545</name>
</gene>
<dbReference type="InterPro" id="IPR011965">
    <property type="entry name" value="PaaX_trns_reg"/>
</dbReference>
<dbReference type="InterPro" id="IPR013225">
    <property type="entry name" value="PaaX_C"/>
</dbReference>
<name>A0A931CK91_9ACTN</name>
<dbReference type="AlphaFoldDB" id="A0A931CK91"/>
<dbReference type="PANTHER" id="PTHR30319:SF1">
    <property type="entry name" value="TRANSCRIPTIONAL REPRESSOR PAAX"/>
    <property type="match status" value="1"/>
</dbReference>
<feature type="domain" description="Transcriptional repressor PaaX-like N-terminal" evidence="1">
    <location>
        <begin position="31"/>
        <end position="95"/>
    </location>
</feature>
<dbReference type="PANTHER" id="PTHR30319">
    <property type="entry name" value="PHENYLACETIC ACID REGULATOR-RELATED TRANSCRIPTIONAL REPRESSOR"/>
    <property type="match status" value="1"/>
</dbReference>
<accession>A0A931CK91</accession>